<protein>
    <recommendedName>
        <fullName evidence="9">Peptidyl-prolyl cis-trans isomerase, rhodopsin-specific isozyme</fullName>
        <ecNumber evidence="3">5.2.1.8</ecNumber>
    </recommendedName>
    <alternativeName>
        <fullName evidence="7">Rotamase</fullName>
    </alternativeName>
</protein>
<dbReference type="Gene3D" id="2.40.100.10">
    <property type="entry name" value="Cyclophilin-like"/>
    <property type="match status" value="1"/>
</dbReference>
<comment type="function">
    <text evidence="8">PPIases accelerate the folding of proteins. It catalyzes the cis-trans isomerization of proline imidic peptide bonds in oligopeptides. Acts on the folding of rhodopsin RH1 and RH2 (but not RH3) and is required for visual transduction.</text>
</comment>
<dbReference type="PANTHER" id="PTHR11071:SF561">
    <property type="entry name" value="PEPTIDYL-PROLYL CIS-TRANS ISOMERASE D-RELATED"/>
    <property type="match status" value="1"/>
</dbReference>
<evidence type="ECO:0000313" key="13">
    <source>
        <dbReference type="EMBL" id="CAL4084624.1"/>
    </source>
</evidence>
<dbReference type="GO" id="GO:0006457">
    <property type="term" value="P:protein folding"/>
    <property type="evidence" value="ECO:0007669"/>
    <property type="project" value="TreeGrafter"/>
</dbReference>
<evidence type="ECO:0000256" key="5">
    <source>
        <dbReference type="ARBA" id="ARBA00023110"/>
    </source>
</evidence>
<feature type="transmembrane region" description="Helical" evidence="11">
    <location>
        <begin position="26"/>
        <end position="48"/>
    </location>
</feature>
<sequence>MSKKPLIKKPMDEDKMKLRFIGNAPLWKIFVSLITIPTLLIGTAMFVLQNEGGEYKVTHKAFFDIEIAGKPQDRVVIGLFGETVPRTVQNFLAFAGDGYDGKKYQGSKLHRAVKQFMVQGGDVVNGDGTGSISIYGPTFPDENFLVKHTAPGYISMANTGSNTNGCQFMISLVAATWMDKRHVAFGKVIEGMSALEAIEMVEGDWDNKPIEPIVIVKSGKIPVDKPFMISNDPYNFKDWALTIGPALGVICIIVFVFDRLSKIMDRGIDMHDNIIKELEEKMAKEEAAAAAAGGEKKEDGEVIKGKEEDGEDTTRRRHVE</sequence>
<dbReference type="EMBL" id="CAXKWB010006846">
    <property type="protein sequence ID" value="CAL4084624.1"/>
    <property type="molecule type" value="Genomic_DNA"/>
</dbReference>
<evidence type="ECO:0000256" key="10">
    <source>
        <dbReference type="SAM" id="MobiDB-lite"/>
    </source>
</evidence>
<evidence type="ECO:0000256" key="9">
    <source>
        <dbReference type="ARBA" id="ARBA00070381"/>
    </source>
</evidence>
<dbReference type="PRINTS" id="PR00153">
    <property type="entry name" value="CSAPPISMRASE"/>
</dbReference>
<feature type="transmembrane region" description="Helical" evidence="11">
    <location>
        <begin position="239"/>
        <end position="257"/>
    </location>
</feature>
<keyword evidence="5" id="KW-0697">Rotamase</keyword>
<dbReference type="EC" id="5.2.1.8" evidence="3"/>
<keyword evidence="6" id="KW-0413">Isomerase</keyword>
<evidence type="ECO:0000256" key="6">
    <source>
        <dbReference type="ARBA" id="ARBA00023235"/>
    </source>
</evidence>
<evidence type="ECO:0000256" key="2">
    <source>
        <dbReference type="ARBA" id="ARBA00007365"/>
    </source>
</evidence>
<organism evidence="13 14">
    <name type="scientific">Meganyctiphanes norvegica</name>
    <name type="common">Northern krill</name>
    <name type="synonym">Thysanopoda norvegica</name>
    <dbReference type="NCBI Taxonomy" id="48144"/>
    <lineage>
        <taxon>Eukaryota</taxon>
        <taxon>Metazoa</taxon>
        <taxon>Ecdysozoa</taxon>
        <taxon>Arthropoda</taxon>
        <taxon>Crustacea</taxon>
        <taxon>Multicrustacea</taxon>
        <taxon>Malacostraca</taxon>
        <taxon>Eumalacostraca</taxon>
        <taxon>Eucarida</taxon>
        <taxon>Euphausiacea</taxon>
        <taxon>Euphausiidae</taxon>
        <taxon>Meganyctiphanes</taxon>
    </lineage>
</organism>
<dbReference type="Pfam" id="PF00160">
    <property type="entry name" value="Pro_isomerase"/>
    <property type="match status" value="1"/>
</dbReference>
<keyword evidence="4" id="KW-0732">Signal</keyword>
<proteinExistence type="inferred from homology"/>
<evidence type="ECO:0000256" key="4">
    <source>
        <dbReference type="ARBA" id="ARBA00022729"/>
    </source>
</evidence>
<feature type="region of interest" description="Disordered" evidence="10">
    <location>
        <begin position="286"/>
        <end position="320"/>
    </location>
</feature>
<keyword evidence="14" id="KW-1185">Reference proteome</keyword>
<evidence type="ECO:0000256" key="11">
    <source>
        <dbReference type="SAM" id="Phobius"/>
    </source>
</evidence>
<gene>
    <name evidence="13" type="ORF">MNOR_LOCUS12467</name>
</gene>
<keyword evidence="11" id="KW-1133">Transmembrane helix</keyword>
<dbReference type="InterPro" id="IPR029000">
    <property type="entry name" value="Cyclophilin-like_dom_sf"/>
</dbReference>
<keyword evidence="11" id="KW-0472">Membrane</keyword>
<name>A0AAV2QGM5_MEGNR</name>
<evidence type="ECO:0000256" key="7">
    <source>
        <dbReference type="ARBA" id="ARBA00029569"/>
    </source>
</evidence>
<keyword evidence="11" id="KW-0812">Transmembrane</keyword>
<dbReference type="GO" id="GO:0016018">
    <property type="term" value="F:cyclosporin A binding"/>
    <property type="evidence" value="ECO:0007669"/>
    <property type="project" value="TreeGrafter"/>
</dbReference>
<evidence type="ECO:0000259" key="12">
    <source>
        <dbReference type="PROSITE" id="PS50072"/>
    </source>
</evidence>
<feature type="domain" description="PPIase cyclophilin-type" evidence="12">
    <location>
        <begin position="62"/>
        <end position="220"/>
    </location>
</feature>
<comment type="caution">
    <text evidence="13">The sequence shown here is derived from an EMBL/GenBank/DDBJ whole genome shotgun (WGS) entry which is preliminary data.</text>
</comment>
<reference evidence="13 14" key="1">
    <citation type="submission" date="2024-05" db="EMBL/GenBank/DDBJ databases">
        <authorList>
            <person name="Wallberg A."/>
        </authorList>
    </citation>
    <scope>NUCLEOTIDE SEQUENCE [LARGE SCALE GENOMIC DNA]</scope>
</reference>
<dbReference type="GO" id="GO:0005737">
    <property type="term" value="C:cytoplasm"/>
    <property type="evidence" value="ECO:0007669"/>
    <property type="project" value="TreeGrafter"/>
</dbReference>
<dbReference type="PANTHER" id="PTHR11071">
    <property type="entry name" value="PEPTIDYL-PROLYL CIS-TRANS ISOMERASE"/>
    <property type="match status" value="1"/>
</dbReference>
<accession>A0AAV2QGM5</accession>
<dbReference type="SUPFAM" id="SSF50891">
    <property type="entry name" value="Cyclophilin-like"/>
    <property type="match status" value="1"/>
</dbReference>
<evidence type="ECO:0000256" key="3">
    <source>
        <dbReference type="ARBA" id="ARBA00013194"/>
    </source>
</evidence>
<comment type="catalytic activity">
    <reaction evidence="1">
        <text>[protein]-peptidylproline (omega=180) = [protein]-peptidylproline (omega=0)</text>
        <dbReference type="Rhea" id="RHEA:16237"/>
        <dbReference type="Rhea" id="RHEA-COMP:10747"/>
        <dbReference type="Rhea" id="RHEA-COMP:10748"/>
        <dbReference type="ChEBI" id="CHEBI:83833"/>
        <dbReference type="ChEBI" id="CHEBI:83834"/>
        <dbReference type="EC" id="5.2.1.8"/>
    </reaction>
</comment>
<evidence type="ECO:0000313" key="14">
    <source>
        <dbReference type="Proteomes" id="UP001497623"/>
    </source>
</evidence>
<comment type="similarity">
    <text evidence="2">Belongs to the cyclophilin-type PPIase family.</text>
</comment>
<dbReference type="FunFam" id="2.40.100.10:FF:000019">
    <property type="entry name" value="Peptidyl-prolyl cis-trans isomerase"/>
    <property type="match status" value="1"/>
</dbReference>
<dbReference type="AlphaFoldDB" id="A0AAV2QGM5"/>
<dbReference type="InterPro" id="IPR002130">
    <property type="entry name" value="Cyclophilin-type_PPIase_dom"/>
</dbReference>
<feature type="compositionally biased region" description="Basic and acidic residues" evidence="10">
    <location>
        <begin position="294"/>
        <end position="307"/>
    </location>
</feature>
<dbReference type="GO" id="GO:0003755">
    <property type="term" value="F:peptidyl-prolyl cis-trans isomerase activity"/>
    <property type="evidence" value="ECO:0007669"/>
    <property type="project" value="UniProtKB-KW"/>
</dbReference>
<evidence type="ECO:0000256" key="1">
    <source>
        <dbReference type="ARBA" id="ARBA00000971"/>
    </source>
</evidence>
<evidence type="ECO:0000256" key="8">
    <source>
        <dbReference type="ARBA" id="ARBA00056644"/>
    </source>
</evidence>
<dbReference type="PROSITE" id="PS50072">
    <property type="entry name" value="CSA_PPIASE_2"/>
    <property type="match status" value="1"/>
</dbReference>
<dbReference type="Proteomes" id="UP001497623">
    <property type="component" value="Unassembled WGS sequence"/>
</dbReference>